<gene>
    <name evidence="2" type="ORF">EJB06_20005</name>
</gene>
<comment type="caution">
    <text evidence="2">The sequence shown here is derived from an EMBL/GenBank/DDBJ whole genome shotgun (WGS) entry which is preliminary data.</text>
</comment>
<dbReference type="EMBL" id="RXLQ01000010">
    <property type="protein sequence ID" value="RSZ57428.1"/>
    <property type="molecule type" value="Genomic_DNA"/>
</dbReference>
<dbReference type="Proteomes" id="UP000278085">
    <property type="component" value="Unassembled WGS sequence"/>
</dbReference>
<keyword evidence="3" id="KW-1185">Reference proteome</keyword>
<evidence type="ECO:0000256" key="1">
    <source>
        <dbReference type="SAM" id="Phobius"/>
    </source>
</evidence>
<proteinExistence type="predicted"/>
<keyword evidence="1" id="KW-0812">Transmembrane</keyword>
<keyword evidence="1" id="KW-1133">Transmembrane helix</keyword>
<accession>A0A430HIT5</accession>
<keyword evidence="1" id="KW-0472">Membrane</keyword>
<feature type="transmembrane region" description="Helical" evidence="1">
    <location>
        <begin position="115"/>
        <end position="136"/>
    </location>
</feature>
<dbReference type="AlphaFoldDB" id="A0A430HIT5"/>
<name>A0A430HIT5_9BURK</name>
<dbReference type="RefSeq" id="WP_126075771.1">
    <property type="nucleotide sequence ID" value="NZ_CP051166.1"/>
</dbReference>
<evidence type="ECO:0000313" key="2">
    <source>
        <dbReference type="EMBL" id="RSZ57428.1"/>
    </source>
</evidence>
<reference evidence="2 3" key="1">
    <citation type="submission" date="2018-12" db="EMBL/GenBank/DDBJ databases">
        <authorList>
            <person name="Yang E."/>
        </authorList>
    </citation>
    <scope>NUCLEOTIDE SEQUENCE [LARGE SCALE GENOMIC DNA]</scope>
    <source>
        <strain evidence="2 3">SOD</strain>
    </source>
</reference>
<evidence type="ECO:0000313" key="3">
    <source>
        <dbReference type="Proteomes" id="UP000278085"/>
    </source>
</evidence>
<protein>
    <submittedName>
        <fullName evidence="2">Uncharacterized protein</fullName>
    </submittedName>
</protein>
<feature type="transmembrane region" description="Helical" evidence="1">
    <location>
        <begin position="32"/>
        <end position="55"/>
    </location>
</feature>
<organism evidence="2 3">
    <name type="scientific">Massilia atriviolacea</name>
    <dbReference type="NCBI Taxonomy" id="2495579"/>
    <lineage>
        <taxon>Bacteria</taxon>
        <taxon>Pseudomonadati</taxon>
        <taxon>Pseudomonadota</taxon>
        <taxon>Betaproteobacteria</taxon>
        <taxon>Burkholderiales</taxon>
        <taxon>Oxalobacteraceae</taxon>
        <taxon>Telluria group</taxon>
        <taxon>Massilia</taxon>
    </lineage>
</organism>
<sequence>MHEPDLRQQATRAGVMAAFLRVGAPVDHASSLLLALGVLCGLLAPMALALAALLLGMAEKYVAWRAALDADLFALLARDPGNDAGFDAALGACLGRGDPLPQRTLAQRWQGARRFLLWQIALVLAQALLLAAMLILR</sequence>